<sequence>MSTRISWVSTVTFLSEGIARHVAKHGTRPLRMEISPETRADVLRESGSTRISVSGVHADGGPRETFDGVPLKIVAGSVPKLICQTGLVEII</sequence>
<comment type="caution">
    <text evidence="1">The sequence shown here is derived from an EMBL/GenBank/DDBJ whole genome shotgun (WGS) entry which is preliminary data.</text>
</comment>
<dbReference type="AlphaFoldDB" id="A0A069PIK3"/>
<evidence type="ECO:0000313" key="1">
    <source>
        <dbReference type="EMBL" id="KDR39744.1"/>
    </source>
</evidence>
<organism evidence="1 2">
    <name type="scientific">Caballeronia glathei</name>
    <dbReference type="NCBI Taxonomy" id="60547"/>
    <lineage>
        <taxon>Bacteria</taxon>
        <taxon>Pseudomonadati</taxon>
        <taxon>Pseudomonadota</taxon>
        <taxon>Betaproteobacteria</taxon>
        <taxon>Burkholderiales</taxon>
        <taxon>Burkholderiaceae</taxon>
        <taxon>Caballeronia</taxon>
    </lineage>
</organism>
<protein>
    <submittedName>
        <fullName evidence="1">Uncharacterized protein</fullName>
    </submittedName>
</protein>
<evidence type="ECO:0000313" key="2">
    <source>
        <dbReference type="Proteomes" id="UP000027466"/>
    </source>
</evidence>
<dbReference type="Proteomes" id="UP000027466">
    <property type="component" value="Unassembled WGS sequence"/>
</dbReference>
<gene>
    <name evidence="1" type="ORF">BG61_30400</name>
</gene>
<proteinExistence type="predicted"/>
<accession>A0A069PIK3</accession>
<dbReference type="RefSeq" id="WP_035928325.1">
    <property type="nucleotide sequence ID" value="NZ_CADFFX010000036.1"/>
</dbReference>
<name>A0A069PIK3_9BURK</name>
<dbReference type="EMBL" id="JFHC01000053">
    <property type="protein sequence ID" value="KDR39744.1"/>
    <property type="molecule type" value="Genomic_DNA"/>
</dbReference>
<reference evidence="1 2" key="1">
    <citation type="submission" date="2014-03" db="EMBL/GenBank/DDBJ databases">
        <title>Draft Genome Sequences of Four Burkholderia Strains.</title>
        <authorList>
            <person name="Liu X.Y."/>
            <person name="Li C.X."/>
            <person name="Xu J.H."/>
        </authorList>
    </citation>
    <scope>NUCLEOTIDE SEQUENCE [LARGE SCALE GENOMIC DNA]</scope>
    <source>
        <strain evidence="1 2">DSM 50014</strain>
    </source>
</reference>
<keyword evidence="2" id="KW-1185">Reference proteome</keyword>